<dbReference type="Pfam" id="PF23468">
    <property type="entry name" value="ARC6"/>
    <property type="match status" value="1"/>
</dbReference>
<feature type="compositionally biased region" description="Basic and acidic residues" evidence="1">
    <location>
        <begin position="611"/>
        <end position="622"/>
    </location>
</feature>
<evidence type="ECO:0000313" key="4">
    <source>
        <dbReference type="Proteomes" id="UP000232323"/>
    </source>
</evidence>
<reference evidence="3 4" key="1">
    <citation type="submission" date="2017-08" db="EMBL/GenBank/DDBJ databases">
        <title>Acidophilic green algal genome provides insights into adaptation to an acidic environment.</title>
        <authorList>
            <person name="Hirooka S."/>
            <person name="Hirose Y."/>
            <person name="Kanesaki Y."/>
            <person name="Higuchi S."/>
            <person name="Fujiwara T."/>
            <person name="Onuma R."/>
            <person name="Era A."/>
            <person name="Ohbayashi R."/>
            <person name="Uzuka A."/>
            <person name="Nozaki H."/>
            <person name="Yoshikawa H."/>
            <person name="Miyagishima S.Y."/>
        </authorList>
    </citation>
    <scope>NUCLEOTIDE SEQUENCE [LARGE SCALE GENOMIC DNA]</scope>
    <source>
        <strain evidence="3 4">NIES-2499</strain>
    </source>
</reference>
<gene>
    <name evidence="3" type="ORF">CEUSTIGMA_g9863.t1</name>
</gene>
<accession>A0A250XH77</accession>
<dbReference type="OrthoDB" id="512200at2759"/>
<evidence type="ECO:0000259" key="2">
    <source>
        <dbReference type="Pfam" id="PF23468"/>
    </source>
</evidence>
<feature type="region of interest" description="Disordered" evidence="1">
    <location>
        <begin position="610"/>
        <end position="649"/>
    </location>
</feature>
<dbReference type="InterPro" id="IPR057137">
    <property type="entry name" value="CDP1-like_a_solenoid_2"/>
</dbReference>
<proteinExistence type="predicted"/>
<comment type="caution">
    <text evidence="3">The sequence shown here is derived from an EMBL/GenBank/DDBJ whole genome shotgun (WGS) entry which is preliminary data.</text>
</comment>
<evidence type="ECO:0000256" key="1">
    <source>
        <dbReference type="SAM" id="MobiDB-lite"/>
    </source>
</evidence>
<feature type="domain" description="Plastid division protein CDP1-like 2nd alpha solenoid" evidence="2">
    <location>
        <begin position="321"/>
        <end position="403"/>
    </location>
</feature>
<protein>
    <recommendedName>
        <fullName evidence="2">Plastid division protein CDP1-like 2nd alpha solenoid domain-containing protein</fullName>
    </recommendedName>
</protein>
<feature type="region of interest" description="Disordered" evidence="1">
    <location>
        <begin position="262"/>
        <end position="289"/>
    </location>
</feature>
<evidence type="ECO:0000313" key="3">
    <source>
        <dbReference type="EMBL" id="GAX82435.1"/>
    </source>
</evidence>
<keyword evidence="4" id="KW-1185">Reference proteome</keyword>
<feature type="compositionally biased region" description="Basic and acidic residues" evidence="1">
    <location>
        <begin position="277"/>
        <end position="289"/>
    </location>
</feature>
<feature type="region of interest" description="Disordered" evidence="1">
    <location>
        <begin position="700"/>
        <end position="720"/>
    </location>
</feature>
<name>A0A250XH77_9CHLO</name>
<organism evidence="3 4">
    <name type="scientific">Chlamydomonas eustigma</name>
    <dbReference type="NCBI Taxonomy" id="1157962"/>
    <lineage>
        <taxon>Eukaryota</taxon>
        <taxon>Viridiplantae</taxon>
        <taxon>Chlorophyta</taxon>
        <taxon>core chlorophytes</taxon>
        <taxon>Chlorophyceae</taxon>
        <taxon>CS clade</taxon>
        <taxon>Chlamydomonadales</taxon>
        <taxon>Chlamydomonadaceae</taxon>
        <taxon>Chlamydomonas</taxon>
    </lineage>
</organism>
<dbReference type="EMBL" id="BEGY01000080">
    <property type="protein sequence ID" value="GAX82435.1"/>
    <property type="molecule type" value="Genomic_DNA"/>
</dbReference>
<feature type="compositionally biased region" description="Polar residues" evidence="1">
    <location>
        <begin position="630"/>
        <end position="649"/>
    </location>
</feature>
<feature type="region of interest" description="Disordered" evidence="1">
    <location>
        <begin position="484"/>
        <end position="513"/>
    </location>
</feature>
<sequence length="1198" mass="129776">MDHSFVQTPFAQGGFYENILSASTQRARVKLTASIIEKLQSQTGMADDVISDSSVIELVLQGGGVSETAAVLTLLLQCGGQEQEIIDTGLPILKFYATSLPSQANKPLPHYEAVRDIASCVALSYCSLALETLQLDPSNLHITHKSQVSFMSATPGDILVQNNLSEKSQALSTDSLSLAHQCICEGLEALNEFGQPARAVDEIHTTKKLSRDECSESLVETSQDYGHQVLRTQLNYMLLSVTTLYLDRLLKSCQALSPERVPANARRNGGKQSINRDSNKHNATRRGEKREEAIAVLKRTLWLLGTASQRVELMAYMRPELTSKEQIFLYDQPPVPDSELAEQELYDTALALIWEGYSKRWPHHIYHADKLLRVISERVDLGLDVLPERNACALLLGQAASAAGDVLLEPSGASIKHQLAWDEATQKVSPSGVLAHDDNTLMLLHSDNLREEQSTLEDWVQHWLELSVRPSFYMAAPRSTFPLPWGDPSGAPAERESAGGNSASWRERPPAARDKDDLVAEVAGGRLSVREYLSSPKVVLFNQVLQYANEQNMRHLTENLQHLSQEALQQLWALWKMSTSTLVAPMMGKQGRAGLLLQGNEEALPSALSEFNKKGPDLHDQAPDLGPPTSHAQSAQTLESQLQEGTTEPVSLVTLVEPGTTFSRGASSAEEKQVLGKCSVPADVPSGSCAASAAAEGISASVSPKEVFPSPDSGASSNTDSCLVDQAAIPSPPQSGSADPLSRVTARGCCTSAVPKIADLPAERVESFSANLPAERVESFSANLPAERVESFSANLSAERVESFSANLSAERVESFSAADGSEEVMDGMAVAVPPYVVVDAARSNSASSYITRDLNLVPSGVEWVVLPLSPLRDVQEHGDMIPRSHKGWHAAAVAEDEGSTQVVPRVIARLVDPQKSREQEEGRQQQKKELDSRWLQSMMKMAIKSGVVVVAVYAVAVAVVSLAREKSLLGLNKPSEKAEGSTCCRTVPEGRYTCWWEGRDGSSLKQQQSGNIIVSTQLPSSHAGLQEMITAAQNGEAGPNTLSAMGAARLLLSWQATNQLHDEATQKLLPQLLEGRALAEALAARKRNLREQQGSAFSTSREGVVVVAAAPPAGVVRVHVLQMKEEGKHLVSARARIQVMLHNANSLDASAVKCSAKGSKGKQKRDVAVSFRRGKETKRSPGMREVWRIVAVEEDAR</sequence>
<dbReference type="AlphaFoldDB" id="A0A250XH77"/>
<dbReference type="Proteomes" id="UP000232323">
    <property type="component" value="Unassembled WGS sequence"/>
</dbReference>